<evidence type="ECO:0000313" key="3">
    <source>
        <dbReference type="Proteomes" id="UP000775213"/>
    </source>
</evidence>
<dbReference type="Proteomes" id="UP000775213">
    <property type="component" value="Unassembled WGS sequence"/>
</dbReference>
<feature type="compositionally biased region" description="Basic and acidic residues" evidence="1">
    <location>
        <begin position="68"/>
        <end position="80"/>
    </location>
</feature>
<sequence>MNNLALRRNVGERELYCKGITISKQPAFQYRERGPERDEADGLLTKELGLRLDKCEKSRSKSVAIKGGELEDRGEERGGEESPSIEEEACETKATSVHRKP</sequence>
<keyword evidence="3" id="KW-1185">Reference proteome</keyword>
<proteinExistence type="predicted"/>
<dbReference type="AlphaFoldDB" id="A0AAV7FZH1"/>
<name>A0AAV7FZH1_DENCH</name>
<feature type="region of interest" description="Disordered" evidence="1">
    <location>
        <begin position="57"/>
        <end position="101"/>
    </location>
</feature>
<comment type="caution">
    <text evidence="2">The sequence shown here is derived from an EMBL/GenBank/DDBJ whole genome shotgun (WGS) entry which is preliminary data.</text>
</comment>
<organism evidence="2 3">
    <name type="scientific">Dendrobium chrysotoxum</name>
    <name type="common">Orchid</name>
    <dbReference type="NCBI Taxonomy" id="161865"/>
    <lineage>
        <taxon>Eukaryota</taxon>
        <taxon>Viridiplantae</taxon>
        <taxon>Streptophyta</taxon>
        <taxon>Embryophyta</taxon>
        <taxon>Tracheophyta</taxon>
        <taxon>Spermatophyta</taxon>
        <taxon>Magnoliopsida</taxon>
        <taxon>Liliopsida</taxon>
        <taxon>Asparagales</taxon>
        <taxon>Orchidaceae</taxon>
        <taxon>Epidendroideae</taxon>
        <taxon>Malaxideae</taxon>
        <taxon>Dendrobiinae</taxon>
        <taxon>Dendrobium</taxon>
    </lineage>
</organism>
<evidence type="ECO:0000313" key="2">
    <source>
        <dbReference type="EMBL" id="KAH0454979.1"/>
    </source>
</evidence>
<dbReference type="EMBL" id="JAGFBR010000015">
    <property type="protein sequence ID" value="KAH0454979.1"/>
    <property type="molecule type" value="Genomic_DNA"/>
</dbReference>
<protein>
    <submittedName>
        <fullName evidence="2">Uncharacterized protein</fullName>
    </submittedName>
</protein>
<accession>A0AAV7FZH1</accession>
<gene>
    <name evidence="2" type="ORF">IEQ34_016903</name>
</gene>
<reference evidence="2 3" key="1">
    <citation type="journal article" date="2021" name="Hortic Res">
        <title>Chromosome-scale assembly of the Dendrobium chrysotoxum genome enhances the understanding of orchid evolution.</title>
        <authorList>
            <person name="Zhang Y."/>
            <person name="Zhang G.Q."/>
            <person name="Zhang D."/>
            <person name="Liu X.D."/>
            <person name="Xu X.Y."/>
            <person name="Sun W.H."/>
            <person name="Yu X."/>
            <person name="Zhu X."/>
            <person name="Wang Z.W."/>
            <person name="Zhao X."/>
            <person name="Zhong W.Y."/>
            <person name="Chen H."/>
            <person name="Yin W.L."/>
            <person name="Huang T."/>
            <person name="Niu S.C."/>
            <person name="Liu Z.J."/>
        </authorList>
    </citation>
    <scope>NUCLEOTIDE SEQUENCE [LARGE SCALE GENOMIC DNA]</scope>
    <source>
        <strain evidence="2">Lindl</strain>
    </source>
</reference>
<evidence type="ECO:0000256" key="1">
    <source>
        <dbReference type="SAM" id="MobiDB-lite"/>
    </source>
</evidence>